<dbReference type="KEGG" id="llu:AKJ09_08670"/>
<reference evidence="2 3" key="1">
    <citation type="submission" date="2015-08" db="EMBL/GenBank/DDBJ databases">
        <authorList>
            <person name="Babu N.S."/>
            <person name="Beckwith C.J."/>
            <person name="Beseler K.G."/>
            <person name="Brison A."/>
            <person name="Carone J.V."/>
            <person name="Caskin T.P."/>
            <person name="Diamond M."/>
            <person name="Durham M.E."/>
            <person name="Foxe J.M."/>
            <person name="Go M."/>
            <person name="Henderson B.A."/>
            <person name="Jones I.B."/>
            <person name="McGettigan J.A."/>
            <person name="Micheletti S.J."/>
            <person name="Nasrallah M.E."/>
            <person name="Ortiz D."/>
            <person name="Piller C.R."/>
            <person name="Privatt S.R."/>
            <person name="Schneider S.L."/>
            <person name="Sharp S."/>
            <person name="Smith T.C."/>
            <person name="Stanton J.D."/>
            <person name="Ullery H.E."/>
            <person name="Wilson R.J."/>
            <person name="Serrano M.G."/>
            <person name="Buck G."/>
            <person name="Lee V."/>
            <person name="Wang Y."/>
            <person name="Carvalho R."/>
            <person name="Voegtly L."/>
            <person name="Shi R."/>
            <person name="Duckworth R."/>
            <person name="Johnson A."/>
            <person name="Loviza R."/>
            <person name="Walstead R."/>
            <person name="Shah Z."/>
            <person name="Kiflezghi M."/>
            <person name="Wade K."/>
            <person name="Ball S.L."/>
            <person name="Bradley K.W."/>
            <person name="Asai D.J."/>
            <person name="Bowman C.A."/>
            <person name="Russell D.A."/>
            <person name="Pope W.H."/>
            <person name="Jacobs-Sera D."/>
            <person name="Hendrix R.W."/>
            <person name="Hatfull G.F."/>
        </authorList>
    </citation>
    <scope>NUCLEOTIDE SEQUENCE [LARGE SCALE GENOMIC DNA]</scope>
    <source>
        <strain evidence="2 3">DSM 27648</strain>
    </source>
</reference>
<accession>A0A0K1Q8L1</accession>
<dbReference type="Proteomes" id="UP000064967">
    <property type="component" value="Chromosome"/>
</dbReference>
<gene>
    <name evidence="2" type="ORF">AKJ09_08670</name>
</gene>
<sequence length="73" mass="7332">MRLGDVDSGPSLRIDARTASGIVASRVGALYASFEPGGGGSVSRSSGSSFTSRAELSPVMGSSDQLPLVALMT</sequence>
<evidence type="ECO:0000313" key="2">
    <source>
        <dbReference type="EMBL" id="AKV02007.1"/>
    </source>
</evidence>
<evidence type="ECO:0000256" key="1">
    <source>
        <dbReference type="SAM" id="MobiDB-lite"/>
    </source>
</evidence>
<evidence type="ECO:0000313" key="3">
    <source>
        <dbReference type="Proteomes" id="UP000064967"/>
    </source>
</evidence>
<proteinExistence type="predicted"/>
<keyword evidence="3" id="KW-1185">Reference proteome</keyword>
<dbReference type="AlphaFoldDB" id="A0A0K1Q8L1"/>
<feature type="region of interest" description="Disordered" evidence="1">
    <location>
        <begin position="36"/>
        <end position="56"/>
    </location>
</feature>
<name>A0A0K1Q8L1_9BACT</name>
<dbReference type="EMBL" id="CP012333">
    <property type="protein sequence ID" value="AKV02007.1"/>
    <property type="molecule type" value="Genomic_DNA"/>
</dbReference>
<protein>
    <submittedName>
        <fullName evidence="2">Uncharacterized protein</fullName>
    </submittedName>
</protein>
<organism evidence="2 3">
    <name type="scientific">Labilithrix luteola</name>
    <dbReference type="NCBI Taxonomy" id="1391654"/>
    <lineage>
        <taxon>Bacteria</taxon>
        <taxon>Pseudomonadati</taxon>
        <taxon>Myxococcota</taxon>
        <taxon>Polyangia</taxon>
        <taxon>Polyangiales</taxon>
        <taxon>Labilitrichaceae</taxon>
        <taxon>Labilithrix</taxon>
    </lineage>
</organism>